<reference evidence="2 3" key="1">
    <citation type="submission" date="2023-02" db="EMBL/GenBank/DDBJ databases">
        <title>LHISI_Scaffold_Assembly.</title>
        <authorList>
            <person name="Stuart O.P."/>
            <person name="Cleave R."/>
            <person name="Magrath M.J.L."/>
            <person name="Mikheyev A.S."/>
        </authorList>
    </citation>
    <scope>NUCLEOTIDE SEQUENCE [LARGE SCALE GENOMIC DNA]</scope>
    <source>
        <strain evidence="2">Daus_M_001</strain>
        <tissue evidence="2">Leg muscle</tissue>
    </source>
</reference>
<name>A0ABQ9INW8_9NEOP</name>
<organism evidence="2 3">
    <name type="scientific">Dryococelus australis</name>
    <dbReference type="NCBI Taxonomy" id="614101"/>
    <lineage>
        <taxon>Eukaryota</taxon>
        <taxon>Metazoa</taxon>
        <taxon>Ecdysozoa</taxon>
        <taxon>Arthropoda</taxon>
        <taxon>Hexapoda</taxon>
        <taxon>Insecta</taxon>
        <taxon>Pterygota</taxon>
        <taxon>Neoptera</taxon>
        <taxon>Polyneoptera</taxon>
        <taxon>Phasmatodea</taxon>
        <taxon>Verophasmatodea</taxon>
        <taxon>Anareolatae</taxon>
        <taxon>Phasmatidae</taxon>
        <taxon>Eurycanthinae</taxon>
        <taxon>Dryococelus</taxon>
    </lineage>
</organism>
<evidence type="ECO:0000313" key="3">
    <source>
        <dbReference type="Proteomes" id="UP001159363"/>
    </source>
</evidence>
<comment type="caution">
    <text evidence="2">The sequence shown here is derived from an EMBL/GenBank/DDBJ whole genome shotgun (WGS) entry which is preliminary data.</text>
</comment>
<gene>
    <name evidence="2" type="ORF">PR048_003737</name>
</gene>
<evidence type="ECO:0000256" key="1">
    <source>
        <dbReference type="SAM" id="MobiDB-lite"/>
    </source>
</evidence>
<accession>A0ABQ9INW8</accession>
<dbReference type="EMBL" id="JARBHB010000001">
    <property type="protein sequence ID" value="KAJ8898377.1"/>
    <property type="molecule type" value="Genomic_DNA"/>
</dbReference>
<proteinExistence type="predicted"/>
<sequence length="762" mass="84932">MECWRKKEQQRTKNWNWFIVPGRPSWKKKKYVHINGDSGQSGDRGGCMSRWAGGRAGPGFKAPVGYCPQDVELVPQIIGAVRYRLSADTSRPQLACDTRAAKKMLLKAVHHKKPRMVYNSIRRVLGSRQTAWSAVLPQHGLSAEGSGFKTCQKTVGNSPWRPCGLPAGLRQLVCSIGNYFPSIVTNFTGRVSLRAPVEIYAGRGARKWPTCLSLTPRQPAGCMPGSNGTSGGSRPSTDLPLAVRRLSPACVPVQLSCHPTTDYIELARWLHQYLIVRRSLVVGSPTHTCTHARHCYDAWVAPRRSRRGCDETRTLQHPSLLLRTLIAWVKSRACRSREREQVQRFMRLLRGIEVLSRSGCGEVSEYGAAPGGTGDPRENPPISAIVRHDSRVRKSGSGPGRELNPASRLTAQSPWTRGRKRGGGGGDLLPVIATGLAVPVRFDLRLECLMASNNSPEARCICRCAPGACTQGGWSTSHLEDWRRYHEGLSERRSSAGRAREWCMCVCVGAGRRDDRVVRLWGRPDALQSIPASPTWRCWRHTLCVPRAFSPPPLPPPPPPQTSDMPRHAASCRLQWMHAKYEPSLRGPPACQARAMRWKVLGNSFFNENISRVTNVLIYEKENNLQTRTECHFQDVTPSTWLKTAFINYCVSKYAYQVQEKLRYSTALNFATHFPSVESLHASSHLATMMERCVRADNSTHLPAFSPNASTRLYPQSLQIRRQGRRGCACASVCAHLAALSGATFFRRRYLPHFYQATASLG</sequence>
<protein>
    <submittedName>
        <fullName evidence="2">Uncharacterized protein</fullName>
    </submittedName>
</protein>
<feature type="region of interest" description="Disordered" evidence="1">
    <location>
        <begin position="391"/>
        <end position="424"/>
    </location>
</feature>
<evidence type="ECO:0000313" key="2">
    <source>
        <dbReference type="EMBL" id="KAJ8898377.1"/>
    </source>
</evidence>
<keyword evidence="3" id="KW-1185">Reference proteome</keyword>
<dbReference type="Proteomes" id="UP001159363">
    <property type="component" value="Chromosome 1"/>
</dbReference>